<dbReference type="GeneID" id="28761230"/>
<evidence type="ECO:0000256" key="3">
    <source>
        <dbReference type="ARBA" id="ARBA00022552"/>
    </source>
</evidence>
<dbReference type="GO" id="GO:0000460">
    <property type="term" value="P:maturation of 5.8S rRNA"/>
    <property type="evidence" value="ECO:0007669"/>
    <property type="project" value="TreeGrafter"/>
</dbReference>
<keyword evidence="3 6" id="KW-0698">rRNA processing</keyword>
<dbReference type="Proteomes" id="UP000077069">
    <property type="component" value="Unassembled WGS sequence"/>
</dbReference>
<dbReference type="GO" id="GO:0010468">
    <property type="term" value="P:regulation of gene expression"/>
    <property type="evidence" value="ECO:0007669"/>
    <property type="project" value="TreeGrafter"/>
</dbReference>
<dbReference type="InterPro" id="IPR007146">
    <property type="entry name" value="Sas10/Utp3/C1D"/>
</dbReference>
<comment type="subcellular location">
    <subcellularLocation>
        <location evidence="1 6">Nucleus</location>
    </subcellularLocation>
</comment>
<feature type="region of interest" description="Disordered" evidence="7">
    <location>
        <begin position="41"/>
        <end position="78"/>
    </location>
</feature>
<evidence type="ECO:0000256" key="4">
    <source>
        <dbReference type="ARBA" id="ARBA00022884"/>
    </source>
</evidence>
<reference evidence="8 9" key="1">
    <citation type="submission" date="2016-05" db="EMBL/GenBank/DDBJ databases">
        <title>Comparative analysis of secretome profiles of manganese(II)-oxidizing ascomycete fungi.</title>
        <authorList>
            <consortium name="DOE Joint Genome Institute"/>
            <person name="Zeiner C.A."/>
            <person name="Purvine S.O."/>
            <person name="Zink E.M."/>
            <person name="Wu S."/>
            <person name="Pasa-Tolic L."/>
            <person name="Chaput D.L."/>
            <person name="Haridas S."/>
            <person name="Grigoriev I.V."/>
            <person name="Santelli C.M."/>
            <person name="Hansel C.M."/>
        </authorList>
    </citation>
    <scope>NUCLEOTIDE SEQUENCE [LARGE SCALE GENOMIC DNA]</scope>
    <source>
        <strain evidence="8 9">AP3s5-JAC2a</strain>
    </source>
</reference>
<dbReference type="OrthoDB" id="1421013at2759"/>
<feature type="compositionally biased region" description="Basic residues" evidence="7">
    <location>
        <begin position="41"/>
        <end position="53"/>
    </location>
</feature>
<dbReference type="GO" id="GO:0000178">
    <property type="term" value="C:exosome (RNase complex)"/>
    <property type="evidence" value="ECO:0007669"/>
    <property type="project" value="TreeGrafter"/>
</dbReference>
<dbReference type="GO" id="GO:0003677">
    <property type="term" value="F:DNA binding"/>
    <property type="evidence" value="ECO:0007669"/>
    <property type="project" value="TreeGrafter"/>
</dbReference>
<feature type="compositionally biased region" description="Acidic residues" evidence="7">
    <location>
        <begin position="294"/>
        <end position="308"/>
    </location>
</feature>
<dbReference type="InParanoid" id="A0A177CUD3"/>
<evidence type="ECO:0000256" key="1">
    <source>
        <dbReference type="ARBA" id="ARBA00004123"/>
    </source>
</evidence>
<comment type="function">
    <text evidence="6">Required for exosome-dependent processing of pre-rRNA and small nucleolar RNA (snRNA) precursors. Involved in processing of 35S pre-rRNA at the A0, A1 and A2 sites.</text>
</comment>
<dbReference type="PANTHER" id="PTHR15341">
    <property type="entry name" value="SUN-COR STEROID HORMONE RECEPTOR CO-REPRESSOR"/>
    <property type="match status" value="1"/>
</dbReference>
<accession>A0A177CUD3</accession>
<evidence type="ECO:0000256" key="2">
    <source>
        <dbReference type="ARBA" id="ARBA00009154"/>
    </source>
</evidence>
<evidence type="ECO:0000313" key="8">
    <source>
        <dbReference type="EMBL" id="OAG10522.1"/>
    </source>
</evidence>
<keyword evidence="5 6" id="KW-0539">Nucleus</keyword>
<proteinExistence type="inferred from homology"/>
<protein>
    <recommendedName>
        <fullName evidence="6">Exosome complex protein</fullName>
    </recommendedName>
</protein>
<comment type="similarity">
    <text evidence="2 6">Belongs to the C1D family.</text>
</comment>
<dbReference type="GO" id="GO:0003723">
    <property type="term" value="F:RNA binding"/>
    <property type="evidence" value="ECO:0007669"/>
    <property type="project" value="UniProtKB-UniRule"/>
</dbReference>
<feature type="compositionally biased region" description="Basic residues" evidence="7">
    <location>
        <begin position="342"/>
        <end position="359"/>
    </location>
</feature>
<evidence type="ECO:0000313" key="9">
    <source>
        <dbReference type="Proteomes" id="UP000077069"/>
    </source>
</evidence>
<dbReference type="STRING" id="1460663.A0A177CUD3"/>
<name>A0A177CUD3_9PLEO</name>
<evidence type="ECO:0000256" key="7">
    <source>
        <dbReference type="SAM" id="MobiDB-lite"/>
    </source>
</evidence>
<keyword evidence="9" id="KW-1185">Reference proteome</keyword>
<feature type="region of interest" description="Disordered" evidence="7">
    <location>
        <begin position="264"/>
        <end position="416"/>
    </location>
</feature>
<dbReference type="AlphaFoldDB" id="A0A177CUD3"/>
<dbReference type="EMBL" id="KV441549">
    <property type="protein sequence ID" value="OAG10522.1"/>
    <property type="molecule type" value="Genomic_DNA"/>
</dbReference>
<dbReference type="Pfam" id="PF04000">
    <property type="entry name" value="Sas10_Utp3"/>
    <property type="match status" value="1"/>
</dbReference>
<feature type="compositionally biased region" description="Basic residues" evidence="7">
    <location>
        <begin position="406"/>
        <end position="416"/>
    </location>
</feature>
<keyword evidence="4 6" id="KW-0694">RNA-binding</keyword>
<dbReference type="RefSeq" id="XP_018040887.1">
    <property type="nucleotide sequence ID" value="XM_018177744.1"/>
</dbReference>
<organism evidence="8 9">
    <name type="scientific">Paraphaeosphaeria sporulosa</name>
    <dbReference type="NCBI Taxonomy" id="1460663"/>
    <lineage>
        <taxon>Eukaryota</taxon>
        <taxon>Fungi</taxon>
        <taxon>Dikarya</taxon>
        <taxon>Ascomycota</taxon>
        <taxon>Pezizomycotina</taxon>
        <taxon>Dothideomycetes</taxon>
        <taxon>Pleosporomycetidae</taxon>
        <taxon>Pleosporales</taxon>
        <taxon>Massarineae</taxon>
        <taxon>Didymosphaeriaceae</taxon>
        <taxon>Paraphaeosphaeria</taxon>
    </lineage>
</organism>
<dbReference type="PANTHER" id="PTHR15341:SF3">
    <property type="entry name" value="NUCLEAR NUCLEIC ACID-BINDING PROTEIN C1D"/>
    <property type="match status" value="1"/>
</dbReference>
<feature type="compositionally biased region" description="Basic and acidic residues" evidence="7">
    <location>
        <begin position="367"/>
        <end position="389"/>
    </location>
</feature>
<dbReference type="GO" id="GO:0005730">
    <property type="term" value="C:nucleolus"/>
    <property type="evidence" value="ECO:0007669"/>
    <property type="project" value="TreeGrafter"/>
</dbReference>
<sequence>MKKATLCTSLSGECDYSKKGAGRNSNVVLFPIEALARRAERRKARPARSKKVHSCAASLAHANASSRHSKRSHTTRDCTRLTETLPHSQPEALAPERAAHIAPPSAKHTDTATMDPETNLPDLTDDFETTIDDLEAALAPVLASPLPTLTSTLPTLDKAKLHILTAYTLESLLFSALQASGADAKAHRIFPELARLKTYFGKVTAAEAAGEGKGVQGPSTKLDKDAAARFIRHGLSGNERYDKERAERLAKERARAALKAKQMAERVNKKFDDDVEDQVQEELGKKRKKAVESDSSDDEDEDMEEPAEPAELQAGGSSEDHVDSENAEFYGEDAAPTDTPSKKAKKEKKDKKSSKRRRSGVNVARKSAKDDRPQELILPERGEEPRTRSETFNALLAGSFAEQKKERKKSKKGKKT</sequence>
<evidence type="ECO:0000256" key="6">
    <source>
        <dbReference type="RuleBase" id="RU368003"/>
    </source>
</evidence>
<evidence type="ECO:0000256" key="5">
    <source>
        <dbReference type="ARBA" id="ARBA00023242"/>
    </source>
</evidence>
<gene>
    <name evidence="8" type="ORF">CC84DRAFT_1161452</name>
</gene>
<dbReference type="InterPro" id="IPR011082">
    <property type="entry name" value="Exosome-assoc_fac/DNA_repair"/>
</dbReference>